<dbReference type="GO" id="GO:0005829">
    <property type="term" value="C:cytosol"/>
    <property type="evidence" value="ECO:0007669"/>
    <property type="project" value="TreeGrafter"/>
</dbReference>
<dbReference type="GO" id="GO:0006355">
    <property type="term" value="P:regulation of DNA-templated transcription"/>
    <property type="evidence" value="ECO:0007669"/>
    <property type="project" value="TreeGrafter"/>
</dbReference>
<dbReference type="InterPro" id="IPR001789">
    <property type="entry name" value="Sig_transdc_resp-reg_receiver"/>
</dbReference>
<dbReference type="Gene3D" id="3.40.50.2300">
    <property type="match status" value="1"/>
</dbReference>
<dbReference type="InterPro" id="IPR011006">
    <property type="entry name" value="CheY-like_superfamily"/>
</dbReference>
<evidence type="ECO:0000259" key="3">
    <source>
        <dbReference type="PROSITE" id="PS50110"/>
    </source>
</evidence>
<comment type="caution">
    <text evidence="5">The sequence shown here is derived from an EMBL/GenBank/DDBJ whole genome shotgun (WGS) entry which is preliminary data.</text>
</comment>
<evidence type="ECO:0000256" key="1">
    <source>
        <dbReference type="ARBA" id="ARBA00023125"/>
    </source>
</evidence>
<dbReference type="SUPFAM" id="SSF52172">
    <property type="entry name" value="CheY-like"/>
    <property type="match status" value="1"/>
</dbReference>
<dbReference type="Pfam" id="PF03861">
    <property type="entry name" value="ANTAR"/>
    <property type="match status" value="1"/>
</dbReference>
<dbReference type="GO" id="GO:0032993">
    <property type="term" value="C:protein-DNA complex"/>
    <property type="evidence" value="ECO:0007669"/>
    <property type="project" value="TreeGrafter"/>
</dbReference>
<name>A0A6V8QDW4_9ACTN</name>
<dbReference type="EMBL" id="BLRV01000039">
    <property type="protein sequence ID" value="GFP21359.1"/>
    <property type="molecule type" value="Genomic_DNA"/>
</dbReference>
<dbReference type="AlphaFoldDB" id="A0A6V8QDW4"/>
<dbReference type="GO" id="GO:0000976">
    <property type="term" value="F:transcription cis-regulatory region binding"/>
    <property type="evidence" value="ECO:0007669"/>
    <property type="project" value="TreeGrafter"/>
</dbReference>
<dbReference type="SMART" id="SM00448">
    <property type="entry name" value="REC"/>
    <property type="match status" value="1"/>
</dbReference>
<dbReference type="PROSITE" id="PS50921">
    <property type="entry name" value="ANTAR"/>
    <property type="match status" value="1"/>
</dbReference>
<dbReference type="PROSITE" id="PS50110">
    <property type="entry name" value="RESPONSE_REGULATORY"/>
    <property type="match status" value="1"/>
</dbReference>
<reference evidence="5 6" key="1">
    <citation type="journal article" date="2020" name="Front. Microbiol.">
        <title>Single-cell genomics of novel Actinobacteria with the Wood-Ljungdahl pathway discovered in a serpentinizing system.</title>
        <authorList>
            <person name="Merino N."/>
            <person name="Kawai M."/>
            <person name="Boyd E.S."/>
            <person name="Colman D.R."/>
            <person name="McGlynn S.E."/>
            <person name="Nealson K.H."/>
            <person name="Kurokawa K."/>
            <person name="Hongoh Y."/>
        </authorList>
    </citation>
    <scope>NUCLEOTIDE SEQUENCE [LARGE SCALE GENOMIC DNA]</scope>
    <source>
        <strain evidence="5 6">S06</strain>
    </source>
</reference>
<accession>A0A6V8QDW4</accession>
<dbReference type="InterPro" id="IPR039420">
    <property type="entry name" value="WalR-like"/>
</dbReference>
<keyword evidence="2" id="KW-0597">Phosphoprotein</keyword>
<evidence type="ECO:0000259" key="4">
    <source>
        <dbReference type="PROSITE" id="PS50921"/>
    </source>
</evidence>
<dbReference type="GO" id="GO:0003723">
    <property type="term" value="F:RNA binding"/>
    <property type="evidence" value="ECO:0007669"/>
    <property type="project" value="InterPro"/>
</dbReference>
<keyword evidence="1" id="KW-0238">DNA-binding</keyword>
<evidence type="ECO:0000256" key="2">
    <source>
        <dbReference type="PROSITE-ProRule" id="PRU00169"/>
    </source>
</evidence>
<sequence length="220" mass="24829">MEVEQEKMRILIAEDEPIIAMGLEEDLSRAGHTVVGRCPDGLLAVEMAKELRPDLVLMDIKMPGLDGIEAARCIQRTFPLPVVILTGYGNPDLVDGAIDAGVVAYLMKPVMKEQLLSAIKVAVRRFEELEVLRKDVEDLKEALETRKIVERAKGLLMDRLGLSEEEAFRRIHCQSRNERRPMRQVAESIVALFAARIGLLYLCCHLVHWCRQSNLSPFLL</sequence>
<feature type="domain" description="Response regulatory" evidence="3">
    <location>
        <begin position="9"/>
        <end position="123"/>
    </location>
</feature>
<dbReference type="Proteomes" id="UP000580051">
    <property type="component" value="Unassembled WGS sequence"/>
</dbReference>
<evidence type="ECO:0000313" key="6">
    <source>
        <dbReference type="Proteomes" id="UP000580051"/>
    </source>
</evidence>
<feature type="modified residue" description="4-aspartylphosphate" evidence="2">
    <location>
        <position position="59"/>
    </location>
</feature>
<dbReference type="Pfam" id="PF00072">
    <property type="entry name" value="Response_reg"/>
    <property type="match status" value="1"/>
</dbReference>
<dbReference type="PANTHER" id="PTHR48111">
    <property type="entry name" value="REGULATOR OF RPOS"/>
    <property type="match status" value="1"/>
</dbReference>
<dbReference type="InterPro" id="IPR008327">
    <property type="entry name" value="Sig_transdc_resp-reg_antiterm"/>
</dbReference>
<evidence type="ECO:0000313" key="5">
    <source>
        <dbReference type="EMBL" id="GFP21359.1"/>
    </source>
</evidence>
<dbReference type="Gene3D" id="1.10.10.10">
    <property type="entry name" value="Winged helix-like DNA-binding domain superfamily/Winged helix DNA-binding domain"/>
    <property type="match status" value="1"/>
</dbReference>
<dbReference type="PANTHER" id="PTHR48111:SF69">
    <property type="entry name" value="RESPONSE REGULATOR RECEIVER"/>
    <property type="match status" value="1"/>
</dbReference>
<feature type="domain" description="ANTAR" evidence="4">
    <location>
        <begin position="129"/>
        <end position="190"/>
    </location>
</feature>
<dbReference type="PIRSF" id="PIRSF036382">
    <property type="entry name" value="RR_antiterm"/>
    <property type="match status" value="1"/>
</dbReference>
<dbReference type="SMART" id="SM01012">
    <property type="entry name" value="ANTAR"/>
    <property type="match status" value="1"/>
</dbReference>
<gene>
    <name evidence="5" type="ORF">HKBW3S06_00585</name>
</gene>
<proteinExistence type="predicted"/>
<dbReference type="InterPro" id="IPR036388">
    <property type="entry name" value="WH-like_DNA-bd_sf"/>
</dbReference>
<protein>
    <submittedName>
        <fullName evidence="5">Two-component system, response regulator PdtaR</fullName>
    </submittedName>
</protein>
<dbReference type="InterPro" id="IPR005561">
    <property type="entry name" value="ANTAR"/>
</dbReference>
<dbReference type="GO" id="GO:0000156">
    <property type="term" value="F:phosphorelay response regulator activity"/>
    <property type="evidence" value="ECO:0007669"/>
    <property type="project" value="TreeGrafter"/>
</dbReference>
<organism evidence="5 6">
    <name type="scientific">Candidatus Hakubella thermalkaliphila</name>
    <dbReference type="NCBI Taxonomy" id="2754717"/>
    <lineage>
        <taxon>Bacteria</taxon>
        <taxon>Bacillati</taxon>
        <taxon>Actinomycetota</taxon>
        <taxon>Actinomycetota incertae sedis</taxon>
        <taxon>Candidatus Hakubellales</taxon>
        <taxon>Candidatus Hakubellaceae</taxon>
        <taxon>Candidatus Hakubella</taxon>
    </lineage>
</organism>